<organism evidence="8 9">
    <name type="scientific">Pedobacter steynii</name>
    <dbReference type="NCBI Taxonomy" id="430522"/>
    <lineage>
        <taxon>Bacteria</taxon>
        <taxon>Pseudomonadati</taxon>
        <taxon>Bacteroidota</taxon>
        <taxon>Sphingobacteriia</taxon>
        <taxon>Sphingobacteriales</taxon>
        <taxon>Sphingobacteriaceae</taxon>
        <taxon>Pedobacter</taxon>
    </lineage>
</organism>
<dbReference type="PANTHER" id="PTHR24421">
    <property type="entry name" value="NITRATE/NITRITE SENSOR PROTEIN NARX-RELATED"/>
    <property type="match status" value="1"/>
</dbReference>
<keyword evidence="7" id="KW-0812">Transmembrane</keyword>
<name>A0A1G9VWE8_9SPHI</name>
<dbReference type="RefSeq" id="WP_254075201.1">
    <property type="nucleotide sequence ID" value="NZ_JABMKU010000004.1"/>
</dbReference>
<dbReference type="Gene3D" id="3.30.565.10">
    <property type="entry name" value="Histidine kinase-like ATPase, C-terminal domain"/>
    <property type="match status" value="1"/>
</dbReference>
<evidence type="ECO:0000256" key="7">
    <source>
        <dbReference type="SAM" id="Phobius"/>
    </source>
</evidence>
<keyword evidence="9" id="KW-1185">Reference proteome</keyword>
<dbReference type="EMBL" id="FNGY01000005">
    <property type="protein sequence ID" value="SDM76652.1"/>
    <property type="molecule type" value="Genomic_DNA"/>
</dbReference>
<dbReference type="InterPro" id="IPR050482">
    <property type="entry name" value="Sensor_HK_TwoCompSys"/>
</dbReference>
<dbReference type="SUPFAM" id="SSF48452">
    <property type="entry name" value="TPR-like"/>
    <property type="match status" value="2"/>
</dbReference>
<protein>
    <recommendedName>
        <fullName evidence="2">histidine kinase</fullName>
        <ecNumber evidence="2">2.7.13.3</ecNumber>
    </recommendedName>
</protein>
<dbReference type="GO" id="GO:0000160">
    <property type="term" value="P:phosphorelay signal transduction system"/>
    <property type="evidence" value="ECO:0007669"/>
    <property type="project" value="UniProtKB-KW"/>
</dbReference>
<dbReference type="PANTHER" id="PTHR24421:SF10">
    <property type="entry name" value="NITRATE_NITRITE SENSOR PROTEIN NARQ"/>
    <property type="match status" value="1"/>
</dbReference>
<evidence type="ECO:0000256" key="2">
    <source>
        <dbReference type="ARBA" id="ARBA00012438"/>
    </source>
</evidence>
<dbReference type="InterPro" id="IPR019734">
    <property type="entry name" value="TPR_rpt"/>
</dbReference>
<keyword evidence="4" id="KW-0418">Kinase</keyword>
<evidence type="ECO:0000256" key="1">
    <source>
        <dbReference type="ARBA" id="ARBA00000085"/>
    </source>
</evidence>
<dbReference type="SUPFAM" id="SSF55874">
    <property type="entry name" value="ATPase domain of HSP90 chaperone/DNA topoisomerase II/histidine kinase"/>
    <property type="match status" value="1"/>
</dbReference>
<dbReference type="Gene3D" id="1.25.40.10">
    <property type="entry name" value="Tetratricopeptide repeat domain"/>
    <property type="match status" value="2"/>
</dbReference>
<dbReference type="PROSITE" id="PS51257">
    <property type="entry name" value="PROKAR_LIPOPROTEIN"/>
    <property type="match status" value="1"/>
</dbReference>
<keyword evidence="5" id="KW-0902">Two-component regulatory system</keyword>
<evidence type="ECO:0000313" key="9">
    <source>
        <dbReference type="Proteomes" id="UP000183200"/>
    </source>
</evidence>
<evidence type="ECO:0000256" key="5">
    <source>
        <dbReference type="ARBA" id="ARBA00023012"/>
    </source>
</evidence>
<evidence type="ECO:0000313" key="8">
    <source>
        <dbReference type="EMBL" id="SDM76652.1"/>
    </source>
</evidence>
<evidence type="ECO:0000256" key="6">
    <source>
        <dbReference type="SAM" id="Coils"/>
    </source>
</evidence>
<keyword evidence="7" id="KW-1133">Transmembrane helix</keyword>
<dbReference type="GO" id="GO:0004673">
    <property type="term" value="F:protein histidine kinase activity"/>
    <property type="evidence" value="ECO:0007669"/>
    <property type="project" value="UniProtKB-EC"/>
</dbReference>
<keyword evidence="3" id="KW-0808">Transferase</keyword>
<proteinExistence type="predicted"/>
<dbReference type="InterPro" id="IPR036890">
    <property type="entry name" value="HATPase_C_sf"/>
</dbReference>
<gene>
    <name evidence="8" type="ORF">SAMN05421820_1053</name>
</gene>
<dbReference type="SMART" id="SM00028">
    <property type="entry name" value="TPR"/>
    <property type="match status" value="3"/>
</dbReference>
<dbReference type="Pfam" id="PF13374">
    <property type="entry name" value="TPR_10"/>
    <property type="match status" value="1"/>
</dbReference>
<dbReference type="EC" id="2.7.13.3" evidence="2"/>
<dbReference type="InterPro" id="IPR011990">
    <property type="entry name" value="TPR-like_helical_dom_sf"/>
</dbReference>
<evidence type="ECO:0000256" key="4">
    <source>
        <dbReference type="ARBA" id="ARBA00022777"/>
    </source>
</evidence>
<accession>A0A1G9VWE8</accession>
<keyword evidence="6" id="KW-0175">Coiled coil</keyword>
<reference evidence="9" key="1">
    <citation type="submission" date="2016-10" db="EMBL/GenBank/DDBJ databases">
        <authorList>
            <person name="Varghese N."/>
            <person name="Submissions S."/>
        </authorList>
    </citation>
    <scope>NUCLEOTIDE SEQUENCE [LARGE SCALE GENOMIC DNA]</scope>
    <source>
        <strain evidence="9">DSM 19110</strain>
    </source>
</reference>
<dbReference type="AlphaFoldDB" id="A0A1G9VWE8"/>
<keyword evidence="7" id="KW-0472">Membrane</keyword>
<sequence length="560" mass="64469">MKPLYLLSFLIVFLVSCSEKNDTIEKKTDNLFYDKAYELRDQHKTDSALIYFNKAKDLFQLNKDSLGIGKCLVNMGIISTDRGDYFSGQEFSLDAFSFFDKNKKENFRFLESNSNNLGIASSNLKNYIQAIDFYKQSLAYNQDSARVLVIKNNIANAYREQKEYKKALTIYENILNQKINNKRDYARTLTNLSVAKWLQNPDYNAAPGLLKALDIRERENDLLGQNSSYSHLANYYQYTDPDSALFFALKRYPAAIKVNSPDDQLDALGKLIKLSPPKEMKRYFEVYQNLDDSVQTARNAAKNQSALIRYESEKNKADNLELQKDNTEKKFQIAKQRILIFSVLLFVVAAAVIAVIWYRKRKQRMELESQNAIREHQLKTSKRVHDVVANGLYRVMTEIENRDDIDKGQVLDKIEDLYEKSRDISYEKPELDDQNFHQKISALLMSFATENAKVLIAGNTLALWKKVNPEVKYEVEHILQELMVNMKKHSGASNVAVRFEDGADQIKIYYTDNGVGMSDKASFKNGLRNTGNRIDAIHGEITFDIKVEKGLKIQICFPLS</sequence>
<feature type="coiled-coil region" evidence="6">
    <location>
        <begin position="303"/>
        <end position="337"/>
    </location>
</feature>
<dbReference type="CDD" id="cd16917">
    <property type="entry name" value="HATPase_UhpB-NarQ-NarX-like"/>
    <property type="match status" value="1"/>
</dbReference>
<evidence type="ECO:0000256" key="3">
    <source>
        <dbReference type="ARBA" id="ARBA00022679"/>
    </source>
</evidence>
<comment type="catalytic activity">
    <reaction evidence="1">
        <text>ATP + protein L-histidine = ADP + protein N-phospho-L-histidine.</text>
        <dbReference type="EC" id="2.7.13.3"/>
    </reaction>
</comment>
<feature type="transmembrane region" description="Helical" evidence="7">
    <location>
        <begin position="338"/>
        <end position="358"/>
    </location>
</feature>
<dbReference type="Proteomes" id="UP000183200">
    <property type="component" value="Unassembled WGS sequence"/>
</dbReference>